<evidence type="ECO:0000313" key="4">
    <source>
        <dbReference type="Proteomes" id="UP000007800"/>
    </source>
</evidence>
<dbReference type="EMBL" id="GG682456">
    <property type="protein sequence ID" value="EER03082.1"/>
    <property type="molecule type" value="Genomic_DNA"/>
</dbReference>
<protein>
    <submittedName>
        <fullName evidence="3">U4/U6 small nuclear ribonucleoprotein Prp3, putative</fullName>
    </submittedName>
</protein>
<organism evidence="4">
    <name type="scientific">Perkinsus marinus (strain ATCC 50983 / TXsc)</name>
    <dbReference type="NCBI Taxonomy" id="423536"/>
    <lineage>
        <taxon>Eukaryota</taxon>
        <taxon>Sar</taxon>
        <taxon>Alveolata</taxon>
        <taxon>Perkinsozoa</taxon>
        <taxon>Perkinsea</taxon>
        <taxon>Perkinsida</taxon>
        <taxon>Perkinsidae</taxon>
        <taxon>Perkinsus</taxon>
    </lineage>
</organism>
<dbReference type="InterPro" id="IPR013881">
    <property type="entry name" value="Pre-mRNA_splic_Prp3_dom"/>
</dbReference>
<dbReference type="InterPro" id="IPR027104">
    <property type="entry name" value="Prp3"/>
</dbReference>
<dbReference type="Pfam" id="PF08572">
    <property type="entry name" value="PRP3"/>
    <property type="match status" value="1"/>
</dbReference>
<dbReference type="RefSeq" id="XP_002771266.1">
    <property type="nucleotide sequence ID" value="XM_002771220.1"/>
</dbReference>
<feature type="region of interest" description="Disordered" evidence="1">
    <location>
        <begin position="351"/>
        <end position="374"/>
    </location>
</feature>
<sequence length="499" mass="54296">MSESTAKTKTSVDNVVEQEVDRKGSKDHVAAPPTKEKRKRRSRWGAAPAGDGDHDSASDEGGITKKAPRKSRFDTAPSAMVVGPGGTAPAIRLDAAQIAAAAAAARLAKERAQAVAQQQKSALQLQSEQLNALRHGRIAAEAAARAVAQAEAMQMKGFSSGPVGGVVSAPVALRLDQYGREIDADGKLVPMSQLRPPVAISTLKINQNRAALDMMRRSKSKTEDTVASGMKLGKTRSGATRDRFFDPTVHVAGAVRKPRMGFNFNESGTWTKKEIEMQKQEGVESPPAAVVEKEEKVKADGVPTAATPAISLGVTVRIHPREAPPTVEWWDQIVIDAGGPSKVISSYIEHPPPARSAAQPHKQEGMASLTPAERKKLRRLRRKEKATNMQDKIRMGLIPPPPPKVRMKNLMMVLGDEAVQDPTAVEKRVRAEVTARREAHEKRNEERKLPPEEKKLKKAGKWINAPETETQVHVSVYKVKDLSSKRHQFKVASHSSTTQ</sequence>
<gene>
    <name evidence="3" type="ORF">Pmar_PMAR017416</name>
</gene>
<dbReference type="PANTHER" id="PTHR14212:SF0">
    <property type="entry name" value="U4_U6 SMALL NUCLEAR RIBONUCLEOPROTEIN PRP3"/>
    <property type="match status" value="1"/>
</dbReference>
<dbReference type="Proteomes" id="UP000007800">
    <property type="component" value="Unassembled WGS sequence"/>
</dbReference>
<dbReference type="AlphaFoldDB" id="C5LJL0"/>
<evidence type="ECO:0000313" key="3">
    <source>
        <dbReference type="EMBL" id="EER03082.1"/>
    </source>
</evidence>
<name>C5LJL0_PERM5</name>
<evidence type="ECO:0000256" key="1">
    <source>
        <dbReference type="SAM" id="MobiDB-lite"/>
    </source>
</evidence>
<dbReference type="OrthoDB" id="10264544at2759"/>
<proteinExistence type="predicted"/>
<dbReference type="FunCoup" id="C5LJL0">
    <property type="interactions" value="136"/>
</dbReference>
<dbReference type="GeneID" id="9051750"/>
<evidence type="ECO:0000259" key="2">
    <source>
        <dbReference type="Pfam" id="PF08572"/>
    </source>
</evidence>
<dbReference type="GO" id="GO:0046540">
    <property type="term" value="C:U4/U6 x U5 tri-snRNP complex"/>
    <property type="evidence" value="ECO:0007669"/>
    <property type="project" value="InterPro"/>
</dbReference>
<reference evidence="3 4" key="1">
    <citation type="submission" date="2008-07" db="EMBL/GenBank/DDBJ databases">
        <authorList>
            <person name="El-Sayed N."/>
            <person name="Caler E."/>
            <person name="Inman J."/>
            <person name="Amedeo P."/>
            <person name="Hass B."/>
            <person name="Wortman J."/>
        </authorList>
    </citation>
    <scope>NUCLEOTIDE SEQUENCE [LARGE SCALE GENOMIC DNA]</scope>
    <source>
        <strain evidence="4">ATCC 50983 / TXsc</strain>
    </source>
</reference>
<feature type="region of interest" description="Disordered" evidence="1">
    <location>
        <begin position="1"/>
        <end position="80"/>
    </location>
</feature>
<feature type="compositionally biased region" description="Polar residues" evidence="1">
    <location>
        <begin position="1"/>
        <end position="13"/>
    </location>
</feature>
<accession>C5LJL0</accession>
<feature type="region of interest" description="Disordered" evidence="1">
    <location>
        <begin position="434"/>
        <end position="462"/>
    </location>
</feature>
<feature type="domain" description="Pre-mRNA-splicing factor 3" evidence="2">
    <location>
        <begin position="243"/>
        <end position="449"/>
    </location>
</feature>
<dbReference type="PANTHER" id="PTHR14212">
    <property type="entry name" value="U4/U6-ASSOCIATED RNA SPLICING FACTOR-RELATED"/>
    <property type="match status" value="1"/>
</dbReference>
<feature type="compositionally biased region" description="Basic and acidic residues" evidence="1">
    <location>
        <begin position="19"/>
        <end position="29"/>
    </location>
</feature>
<feature type="compositionally biased region" description="Basic and acidic residues" evidence="1">
    <location>
        <begin position="434"/>
        <end position="455"/>
    </location>
</feature>
<dbReference type="InParanoid" id="C5LJL0"/>
<feature type="region of interest" description="Disordered" evidence="1">
    <location>
        <begin position="216"/>
        <end position="238"/>
    </location>
</feature>
<keyword evidence="3" id="KW-0687">Ribonucleoprotein</keyword>
<dbReference type="GO" id="GO:0000398">
    <property type="term" value="P:mRNA splicing, via spliceosome"/>
    <property type="evidence" value="ECO:0007669"/>
    <property type="project" value="InterPro"/>
</dbReference>
<keyword evidence="4" id="KW-1185">Reference proteome</keyword>